<organism evidence="2 3">
    <name type="scientific">Marinilabilia rubra</name>
    <dbReference type="NCBI Taxonomy" id="2162893"/>
    <lineage>
        <taxon>Bacteria</taxon>
        <taxon>Pseudomonadati</taxon>
        <taxon>Bacteroidota</taxon>
        <taxon>Bacteroidia</taxon>
        <taxon>Marinilabiliales</taxon>
        <taxon>Marinilabiliaceae</taxon>
        <taxon>Marinilabilia</taxon>
    </lineage>
</organism>
<evidence type="ECO:0000313" key="2">
    <source>
        <dbReference type="EMBL" id="PWE01389.1"/>
    </source>
</evidence>
<reference evidence="2 3" key="1">
    <citation type="submission" date="2018-05" db="EMBL/GenBank/DDBJ databases">
        <title>Marinilabilia rubrum sp. nov., isolated from saltern sediment.</title>
        <authorList>
            <person name="Zhang R."/>
        </authorList>
    </citation>
    <scope>NUCLEOTIDE SEQUENCE [LARGE SCALE GENOMIC DNA]</scope>
    <source>
        <strain evidence="2 3">WTE16</strain>
    </source>
</reference>
<evidence type="ECO:0000313" key="3">
    <source>
        <dbReference type="Proteomes" id="UP000244956"/>
    </source>
</evidence>
<dbReference type="OrthoDB" id="1114475at2"/>
<feature type="signal peptide" evidence="1">
    <location>
        <begin position="1"/>
        <end position="20"/>
    </location>
</feature>
<sequence length="274" mass="30581">MKKFYPFCLAIVFFALVDVANGQNQRNESTGVDSQENLLKSSTIYDLIRLKIENQYLFDATVVYYYETFTDEKGPEDSDKMFNSSEKVPEIFTRIGSKAMAINGFSALDGKSYVSVPISVRNRIYDECEISADLADFTDEYDVVLEDKELGQYTNLKTSTYTYSPSVLGIEDDRFVLHLSRSAKVATSIMEGMEQEENIHFSSDYGKLQVSIDADLLAGPGPQGRIEVYSMSGRMEASRPAVAGFNQIELAGGQIYIVSVVVGNEKTTKKLAIR</sequence>
<dbReference type="AlphaFoldDB" id="A0A2U2BEA1"/>
<protein>
    <submittedName>
        <fullName evidence="2">T9SS C-terminal target domain-containing protein</fullName>
    </submittedName>
</protein>
<name>A0A2U2BEA1_9BACT</name>
<dbReference type="RefSeq" id="WP_109262839.1">
    <property type="nucleotide sequence ID" value="NZ_QEWP01000001.1"/>
</dbReference>
<keyword evidence="1" id="KW-0732">Signal</keyword>
<accession>A0A2U2BEA1</accession>
<dbReference type="Proteomes" id="UP000244956">
    <property type="component" value="Unassembled WGS sequence"/>
</dbReference>
<evidence type="ECO:0000256" key="1">
    <source>
        <dbReference type="SAM" id="SignalP"/>
    </source>
</evidence>
<feature type="chain" id="PRO_5015700957" evidence="1">
    <location>
        <begin position="21"/>
        <end position="274"/>
    </location>
</feature>
<proteinExistence type="predicted"/>
<comment type="caution">
    <text evidence="2">The sequence shown here is derived from an EMBL/GenBank/DDBJ whole genome shotgun (WGS) entry which is preliminary data.</text>
</comment>
<dbReference type="EMBL" id="QEWP01000001">
    <property type="protein sequence ID" value="PWE01389.1"/>
    <property type="molecule type" value="Genomic_DNA"/>
</dbReference>
<gene>
    <name evidence="2" type="ORF">DDZ16_02585</name>
</gene>
<keyword evidence="3" id="KW-1185">Reference proteome</keyword>